<dbReference type="InterPro" id="IPR011008">
    <property type="entry name" value="Dimeric_a/b-barrel"/>
</dbReference>
<protein>
    <submittedName>
        <fullName evidence="3">YciI-like protein</fullName>
    </submittedName>
</protein>
<dbReference type="RefSeq" id="WP_166936291.1">
    <property type="nucleotide sequence ID" value="NZ_BAAADD010000007.1"/>
</dbReference>
<comment type="caution">
    <text evidence="3">The sequence shown here is derived from an EMBL/GenBank/DDBJ whole genome shotgun (WGS) entry which is preliminary data.</text>
</comment>
<accession>A0ABP3Q2Z2</accession>
<evidence type="ECO:0000313" key="3">
    <source>
        <dbReference type="EMBL" id="GAA0577157.1"/>
    </source>
</evidence>
<dbReference type="PANTHER" id="PTHR33606">
    <property type="entry name" value="PROTEIN YCII"/>
    <property type="match status" value="1"/>
</dbReference>
<dbReference type="Pfam" id="PF03795">
    <property type="entry name" value="YCII"/>
    <property type="match status" value="1"/>
</dbReference>
<dbReference type="InterPro" id="IPR051807">
    <property type="entry name" value="Sec-metab_biosynth-assoc"/>
</dbReference>
<reference evidence="4" key="1">
    <citation type="journal article" date="2019" name="Int. J. Syst. Evol. Microbiol.">
        <title>The Global Catalogue of Microorganisms (GCM) 10K type strain sequencing project: providing services to taxonomists for standard genome sequencing and annotation.</title>
        <authorList>
            <consortium name="The Broad Institute Genomics Platform"/>
            <consortium name="The Broad Institute Genome Sequencing Center for Infectious Disease"/>
            <person name="Wu L."/>
            <person name="Ma J."/>
        </authorList>
    </citation>
    <scope>NUCLEOTIDE SEQUENCE [LARGE SCALE GENOMIC DNA]</scope>
    <source>
        <strain evidence="4">JCM 15089</strain>
    </source>
</reference>
<dbReference type="SUPFAM" id="SSF54909">
    <property type="entry name" value="Dimeric alpha+beta barrel"/>
    <property type="match status" value="1"/>
</dbReference>
<dbReference type="PANTHER" id="PTHR33606:SF3">
    <property type="entry name" value="PROTEIN YCII"/>
    <property type="match status" value="1"/>
</dbReference>
<name>A0ABP3Q2Z2_9PROT</name>
<dbReference type="EMBL" id="BAAADD010000007">
    <property type="protein sequence ID" value="GAA0577157.1"/>
    <property type="molecule type" value="Genomic_DNA"/>
</dbReference>
<evidence type="ECO:0000259" key="2">
    <source>
        <dbReference type="Pfam" id="PF03795"/>
    </source>
</evidence>
<evidence type="ECO:0000256" key="1">
    <source>
        <dbReference type="ARBA" id="ARBA00007689"/>
    </source>
</evidence>
<dbReference type="Proteomes" id="UP001499951">
    <property type="component" value="Unassembled WGS sequence"/>
</dbReference>
<gene>
    <name evidence="3" type="ORF">GCM10008942_27530</name>
</gene>
<comment type="similarity">
    <text evidence="1">Belongs to the YciI family.</text>
</comment>
<sequence>MLFILTALDKPDSLALRLKVREDHLAFARETGRIKLGGPFLNDKGEMCGSMMIVEAPDLETAKAWHASDPYVKAGLFATSDIRPWKPTFNPIEAKL</sequence>
<organism evidence="3 4">
    <name type="scientific">Rhizomicrobium electricum</name>
    <dbReference type="NCBI Taxonomy" id="480070"/>
    <lineage>
        <taxon>Bacteria</taxon>
        <taxon>Pseudomonadati</taxon>
        <taxon>Pseudomonadota</taxon>
        <taxon>Alphaproteobacteria</taxon>
        <taxon>Micropepsales</taxon>
        <taxon>Micropepsaceae</taxon>
        <taxon>Rhizomicrobium</taxon>
    </lineage>
</organism>
<feature type="domain" description="YCII-related" evidence="2">
    <location>
        <begin position="1"/>
        <end position="86"/>
    </location>
</feature>
<proteinExistence type="inferred from homology"/>
<dbReference type="InterPro" id="IPR005545">
    <property type="entry name" value="YCII"/>
</dbReference>
<evidence type="ECO:0000313" key="4">
    <source>
        <dbReference type="Proteomes" id="UP001499951"/>
    </source>
</evidence>
<dbReference type="Gene3D" id="3.30.70.1060">
    <property type="entry name" value="Dimeric alpha+beta barrel"/>
    <property type="match status" value="1"/>
</dbReference>
<keyword evidence="4" id="KW-1185">Reference proteome</keyword>